<proteinExistence type="predicted"/>
<keyword evidence="1" id="KW-1133">Transmembrane helix</keyword>
<evidence type="ECO:0000313" key="3">
    <source>
        <dbReference type="Proteomes" id="UP000292695"/>
    </source>
</evidence>
<accession>A0A4R0IJK8</accession>
<gene>
    <name evidence="2" type="ORF">E0H50_19640</name>
</gene>
<keyword evidence="1" id="KW-0812">Transmembrane</keyword>
<keyword evidence="3" id="KW-1185">Reference proteome</keyword>
<reference evidence="2 3" key="1">
    <citation type="submission" date="2019-02" db="EMBL/GenBank/DDBJ databases">
        <title>Kribbella capetownensis sp. nov. and Kribbella speibonae sp. nov., isolated from soil.</title>
        <authorList>
            <person name="Curtis S.M."/>
            <person name="Norton I."/>
            <person name="Everest G.J."/>
            <person name="Meyers P.R."/>
        </authorList>
    </citation>
    <scope>NUCLEOTIDE SEQUENCE [LARGE SCALE GENOMIC DNA]</scope>
    <source>
        <strain evidence="2 3">DSM 27082</strain>
    </source>
</reference>
<feature type="transmembrane region" description="Helical" evidence="1">
    <location>
        <begin position="39"/>
        <end position="61"/>
    </location>
</feature>
<dbReference type="RefSeq" id="WP_131290453.1">
    <property type="nucleotide sequence ID" value="NZ_SJKA01000006.1"/>
</dbReference>
<evidence type="ECO:0000256" key="1">
    <source>
        <dbReference type="SAM" id="Phobius"/>
    </source>
</evidence>
<protein>
    <submittedName>
        <fullName evidence="2">Uncharacterized protein</fullName>
    </submittedName>
</protein>
<sequence>MNGNVRTVRNNTCAGGGNAVYGLGLIGAMVFYLQQAQGFWSVVVGILKAVVWPAFVTYDLLKFLGS</sequence>
<organism evidence="2 3">
    <name type="scientific">Kribbella sindirgiensis</name>
    <dbReference type="NCBI Taxonomy" id="1124744"/>
    <lineage>
        <taxon>Bacteria</taxon>
        <taxon>Bacillati</taxon>
        <taxon>Actinomycetota</taxon>
        <taxon>Actinomycetes</taxon>
        <taxon>Propionibacteriales</taxon>
        <taxon>Kribbellaceae</taxon>
        <taxon>Kribbella</taxon>
    </lineage>
</organism>
<dbReference type="EMBL" id="SJKA01000006">
    <property type="protein sequence ID" value="TCC32400.1"/>
    <property type="molecule type" value="Genomic_DNA"/>
</dbReference>
<dbReference type="AlphaFoldDB" id="A0A4R0IJK8"/>
<dbReference type="Proteomes" id="UP000292695">
    <property type="component" value="Unassembled WGS sequence"/>
</dbReference>
<feature type="transmembrane region" description="Helical" evidence="1">
    <location>
        <begin position="12"/>
        <end position="33"/>
    </location>
</feature>
<evidence type="ECO:0000313" key="2">
    <source>
        <dbReference type="EMBL" id="TCC32400.1"/>
    </source>
</evidence>
<dbReference type="OrthoDB" id="679779at2"/>
<name>A0A4R0IJK8_9ACTN</name>
<comment type="caution">
    <text evidence="2">The sequence shown here is derived from an EMBL/GenBank/DDBJ whole genome shotgun (WGS) entry which is preliminary data.</text>
</comment>
<keyword evidence="1" id="KW-0472">Membrane</keyword>